<dbReference type="OrthoDB" id="2157140at2"/>
<protein>
    <recommendedName>
        <fullName evidence="3">Monooxygenase</fullName>
    </recommendedName>
</protein>
<evidence type="ECO:0000313" key="1">
    <source>
        <dbReference type="EMBL" id="PWG00615.1"/>
    </source>
</evidence>
<gene>
    <name evidence="1" type="ORF">DCM90_00105</name>
</gene>
<organism evidence="1 2">
    <name type="scientific">Levilactobacillus bambusae</name>
    <dbReference type="NCBI Taxonomy" id="2024736"/>
    <lineage>
        <taxon>Bacteria</taxon>
        <taxon>Bacillati</taxon>
        <taxon>Bacillota</taxon>
        <taxon>Bacilli</taxon>
        <taxon>Lactobacillales</taxon>
        <taxon>Lactobacillaceae</taxon>
        <taxon>Levilactobacillus</taxon>
    </lineage>
</organism>
<keyword evidence="2" id="KW-1185">Reference proteome</keyword>
<name>A0A2V1N391_9LACO</name>
<sequence length="165" mass="18896">MINQISVTFGTEPILKKLITQNPDRELLLLRSSTETEGLQLLDVSGEPTIFKNPTVFNVKIHSGENDWRGYFNFMYFNITGDDVKIFAAKVNALANNMPDGMIGLYGLADNSNTAKVCLLTLWESHKEFATWQRSDSYAKFSQFMQTNYHYFQSGYQFHALKETD</sequence>
<reference evidence="1 2" key="1">
    <citation type="journal article" date="2018" name="Int. J. Syst. Evol. Microbiol.">
        <title>Lactobacillus bambusae sp. nov., isolated from a traditional fermented Ma-bamboo shoots of Taiwan.</title>
        <authorList>
            <person name="Wang L.-T."/>
        </authorList>
    </citation>
    <scope>NUCLEOTIDE SEQUENCE [LARGE SCALE GENOMIC DNA]</scope>
    <source>
        <strain evidence="1 2">BS-W1</strain>
    </source>
</reference>
<dbReference type="AlphaFoldDB" id="A0A2V1N391"/>
<dbReference type="EMBL" id="QCXQ01000001">
    <property type="protein sequence ID" value="PWG00615.1"/>
    <property type="molecule type" value="Genomic_DNA"/>
</dbReference>
<dbReference type="Gene3D" id="3.30.70.100">
    <property type="match status" value="1"/>
</dbReference>
<accession>A0A2V1N391</accession>
<comment type="caution">
    <text evidence="1">The sequence shown here is derived from an EMBL/GenBank/DDBJ whole genome shotgun (WGS) entry which is preliminary data.</text>
</comment>
<dbReference type="InterPro" id="IPR011008">
    <property type="entry name" value="Dimeric_a/b-barrel"/>
</dbReference>
<dbReference type="Proteomes" id="UP000245080">
    <property type="component" value="Unassembled WGS sequence"/>
</dbReference>
<proteinExistence type="predicted"/>
<dbReference type="SUPFAM" id="SSF54909">
    <property type="entry name" value="Dimeric alpha+beta barrel"/>
    <property type="match status" value="1"/>
</dbReference>
<evidence type="ECO:0008006" key="3">
    <source>
        <dbReference type="Google" id="ProtNLM"/>
    </source>
</evidence>
<evidence type="ECO:0000313" key="2">
    <source>
        <dbReference type="Proteomes" id="UP000245080"/>
    </source>
</evidence>
<dbReference type="RefSeq" id="WP_109249328.1">
    <property type="nucleotide sequence ID" value="NZ_QCXQ01000001.1"/>
</dbReference>